<dbReference type="Proteomes" id="UP001152795">
    <property type="component" value="Unassembled WGS sequence"/>
</dbReference>
<dbReference type="EMBL" id="CACRXK020001665">
    <property type="protein sequence ID" value="CAB3990469.1"/>
    <property type="molecule type" value="Genomic_DNA"/>
</dbReference>
<keyword evidence="6" id="KW-0472">Membrane</keyword>
<dbReference type="InterPro" id="IPR006612">
    <property type="entry name" value="THAP_Znf"/>
</dbReference>
<feature type="transmembrane region" description="Helical" evidence="6">
    <location>
        <begin position="217"/>
        <end position="237"/>
    </location>
</feature>
<keyword evidence="3" id="KW-0862">Zinc</keyword>
<dbReference type="PANTHER" id="PTHR31751:SF40">
    <property type="match status" value="1"/>
</dbReference>
<gene>
    <name evidence="7" type="ORF">PACLA_8A021176</name>
</gene>
<dbReference type="PANTHER" id="PTHR31751">
    <property type="entry name" value="SI:CH211-108C17.2-RELATED-RELATED"/>
    <property type="match status" value="1"/>
</dbReference>
<proteinExistence type="predicted"/>
<accession>A0A6S7GL95</accession>
<keyword evidence="4" id="KW-0238">DNA-binding</keyword>
<dbReference type="Pfam" id="PF05485">
    <property type="entry name" value="THAP"/>
    <property type="match status" value="1"/>
</dbReference>
<evidence type="ECO:0000256" key="4">
    <source>
        <dbReference type="ARBA" id="ARBA00023125"/>
    </source>
</evidence>
<evidence type="ECO:0000256" key="5">
    <source>
        <dbReference type="SAM" id="MobiDB-lite"/>
    </source>
</evidence>
<evidence type="ECO:0000256" key="3">
    <source>
        <dbReference type="ARBA" id="ARBA00022833"/>
    </source>
</evidence>
<feature type="transmembrane region" description="Helical" evidence="6">
    <location>
        <begin position="302"/>
        <end position="322"/>
    </location>
</feature>
<evidence type="ECO:0000256" key="1">
    <source>
        <dbReference type="ARBA" id="ARBA00022723"/>
    </source>
</evidence>
<keyword evidence="1" id="KW-0479">Metal-binding</keyword>
<dbReference type="GO" id="GO:0003677">
    <property type="term" value="F:DNA binding"/>
    <property type="evidence" value="ECO:0007669"/>
    <property type="project" value="UniProtKB-UniRule"/>
</dbReference>
<feature type="region of interest" description="Disordered" evidence="5">
    <location>
        <begin position="629"/>
        <end position="648"/>
    </location>
</feature>
<keyword evidence="6" id="KW-0812">Transmembrane</keyword>
<dbReference type="AlphaFoldDB" id="A0A6S7GL95"/>
<sequence>MPSARCVVQECSNVSNLGAGISLHRSLADKTEYGKWLRFVRTHRANFNPKGVFVICSGHFREECFDGIHMKGSRLKLQPLSIPTIWKKEPQKPLSERNRQKVINEILSGNAEIRIDAGPTLQPNTHKSEIVPENCEDVNENIVQDDDDQPWTPDQSDNVYEKLKCGGKDVREEPKGILSITQTGTMLTVKSACSSCGGTHIWKSQPYMLGKFHAGNILLSFAILSAGASVGKIILVFKHMGLLCYSEATYYYHQRHLLFPTIVKFWQTYQDNILKSLNRKDVVLAGDARHDSMGHSAKYGDYTIFCCTVGLIIHIVIVQAFISDRHLAITKWMREDCPKKCKELQKPIIEHYFDLWHIGKSVNKVVQCAAHYEQYFGRTTLFTPVDINLEQPVIGQSHPFSLPKCNSLIKENGCELPNSRLFFTMSLTFIMTCLTRSSINVLMVQHKGLALMRSDEYEKLVANLTQTSCLEGYHSVVNQFAPKMLAYSHTGILCRTILAATHFNYNLRRQSKVDMHGNVKLKATYPKFKEGEATVREVKVVSNYDYVAEIYKTMSDYYAEERLKKDTPEALHNMLPEKENKEEAKNKYKSRKTKVTVVCPPTCSDAELQDILHPPTATCKRKAPMCRKCGKPRKGHKKGQCSSPISAL</sequence>
<keyword evidence="2" id="KW-0863">Zinc-finger</keyword>
<dbReference type="SMART" id="SM00980">
    <property type="entry name" value="THAP"/>
    <property type="match status" value="1"/>
</dbReference>
<evidence type="ECO:0000256" key="6">
    <source>
        <dbReference type="SAM" id="Phobius"/>
    </source>
</evidence>
<feature type="compositionally biased region" description="Basic residues" evidence="5">
    <location>
        <begin position="629"/>
        <end position="639"/>
    </location>
</feature>
<evidence type="ECO:0000313" key="7">
    <source>
        <dbReference type="EMBL" id="CAB3990469.1"/>
    </source>
</evidence>
<dbReference type="GO" id="GO:0008270">
    <property type="term" value="F:zinc ion binding"/>
    <property type="evidence" value="ECO:0007669"/>
    <property type="project" value="UniProtKB-KW"/>
</dbReference>
<keyword evidence="8" id="KW-1185">Reference proteome</keyword>
<keyword evidence="6" id="KW-1133">Transmembrane helix</keyword>
<dbReference type="PROSITE" id="PS50950">
    <property type="entry name" value="ZF_THAP"/>
    <property type="match status" value="1"/>
</dbReference>
<protein>
    <submittedName>
        <fullName evidence="7">Uncharacterized protein LOC111334905</fullName>
    </submittedName>
</protein>
<reference evidence="7" key="1">
    <citation type="submission" date="2020-04" db="EMBL/GenBank/DDBJ databases">
        <authorList>
            <person name="Alioto T."/>
            <person name="Alioto T."/>
            <person name="Gomez Garrido J."/>
        </authorList>
    </citation>
    <scope>NUCLEOTIDE SEQUENCE</scope>
    <source>
        <strain evidence="7">A484AB</strain>
    </source>
</reference>
<organism evidence="7 8">
    <name type="scientific">Paramuricea clavata</name>
    <name type="common">Red gorgonian</name>
    <name type="synonym">Violescent sea-whip</name>
    <dbReference type="NCBI Taxonomy" id="317549"/>
    <lineage>
        <taxon>Eukaryota</taxon>
        <taxon>Metazoa</taxon>
        <taxon>Cnidaria</taxon>
        <taxon>Anthozoa</taxon>
        <taxon>Octocorallia</taxon>
        <taxon>Malacalcyonacea</taxon>
        <taxon>Plexauridae</taxon>
        <taxon>Paramuricea</taxon>
    </lineage>
</organism>
<dbReference type="OrthoDB" id="5979313at2759"/>
<evidence type="ECO:0000256" key="2">
    <source>
        <dbReference type="ARBA" id="ARBA00022771"/>
    </source>
</evidence>
<evidence type="ECO:0000313" key="8">
    <source>
        <dbReference type="Proteomes" id="UP001152795"/>
    </source>
</evidence>
<name>A0A6S7GL95_PARCT</name>
<comment type="caution">
    <text evidence="7">The sequence shown here is derived from an EMBL/GenBank/DDBJ whole genome shotgun (WGS) entry which is preliminary data.</text>
</comment>
<dbReference type="SUPFAM" id="SSF57716">
    <property type="entry name" value="Glucocorticoid receptor-like (DNA-binding domain)"/>
    <property type="match status" value="1"/>
</dbReference>